<keyword evidence="2" id="KW-1185">Reference proteome</keyword>
<dbReference type="AlphaFoldDB" id="A0ABD3FC12"/>
<protein>
    <submittedName>
        <fullName evidence="1">Uncharacterized protein</fullName>
    </submittedName>
</protein>
<accession>A0ABD3FC12</accession>
<name>A0ABD3FC12_9STRA</name>
<sequence>MRSMLQVYPASNLSDGHDGFRHRLGVATFSSFLSLKVTTKSTPRTSKFLCSYAMAKLPDSQVEGITGFSSNSMAYRYVISLKSDQVNIWLEDRSSKKQWQTGLLNKEDYVTAANAFVDASASDYVSCFKQCLDSPFGKDEDVERKLVPQNGRKMKLEMSLKIRLLRSVRTINYTFELKPIAVEPIDILESKLKDQQEELERLRGKISLGTTAFLYVESEAMLDSKLQWKEVAAEAFTLNEDKTSIKVLVSGIYSFGLVVNHTPTANGAPGLISLQMNNETIQSVATGSYYCRSGAYVTHQTNSSLMCVVQVKEGTDLSAICTNTSVIANTPSYFTVARIGG</sequence>
<evidence type="ECO:0000313" key="2">
    <source>
        <dbReference type="Proteomes" id="UP001632037"/>
    </source>
</evidence>
<dbReference type="EMBL" id="JBIMZQ010000024">
    <property type="protein sequence ID" value="KAL3664440.1"/>
    <property type="molecule type" value="Genomic_DNA"/>
</dbReference>
<reference evidence="1 2" key="1">
    <citation type="submission" date="2024-09" db="EMBL/GenBank/DDBJ databases">
        <title>Genome sequencing and assembly of Phytophthora oleae, isolate VK10A, causative agent of rot of olive drupes.</title>
        <authorList>
            <person name="Conti Taguali S."/>
            <person name="Riolo M."/>
            <person name="La Spada F."/>
            <person name="Cacciola S.O."/>
            <person name="Dionisio G."/>
        </authorList>
    </citation>
    <scope>NUCLEOTIDE SEQUENCE [LARGE SCALE GENOMIC DNA]</scope>
    <source>
        <strain evidence="1 2">VK10A</strain>
    </source>
</reference>
<comment type="caution">
    <text evidence="1">The sequence shown here is derived from an EMBL/GenBank/DDBJ whole genome shotgun (WGS) entry which is preliminary data.</text>
</comment>
<gene>
    <name evidence="1" type="ORF">V7S43_010761</name>
</gene>
<organism evidence="1 2">
    <name type="scientific">Phytophthora oleae</name>
    <dbReference type="NCBI Taxonomy" id="2107226"/>
    <lineage>
        <taxon>Eukaryota</taxon>
        <taxon>Sar</taxon>
        <taxon>Stramenopiles</taxon>
        <taxon>Oomycota</taxon>
        <taxon>Peronosporomycetes</taxon>
        <taxon>Peronosporales</taxon>
        <taxon>Peronosporaceae</taxon>
        <taxon>Phytophthora</taxon>
    </lineage>
</organism>
<proteinExistence type="predicted"/>
<evidence type="ECO:0000313" key="1">
    <source>
        <dbReference type="EMBL" id="KAL3664440.1"/>
    </source>
</evidence>
<dbReference type="Proteomes" id="UP001632037">
    <property type="component" value="Unassembled WGS sequence"/>
</dbReference>